<evidence type="ECO:0000313" key="3">
    <source>
        <dbReference type="Proteomes" id="UP000192906"/>
    </source>
</evidence>
<name>A0A1X7C3S8_9BACT</name>
<dbReference type="Proteomes" id="UP000192906">
    <property type="component" value="Unassembled WGS sequence"/>
</dbReference>
<dbReference type="OrthoDB" id="5460117at2"/>
<organism evidence="2 3">
    <name type="scientific">Desulfovibrio gilichinskyi</name>
    <dbReference type="NCBI Taxonomy" id="1519643"/>
    <lineage>
        <taxon>Bacteria</taxon>
        <taxon>Pseudomonadati</taxon>
        <taxon>Thermodesulfobacteriota</taxon>
        <taxon>Desulfovibrionia</taxon>
        <taxon>Desulfovibrionales</taxon>
        <taxon>Desulfovibrionaceae</taxon>
        <taxon>Desulfovibrio</taxon>
    </lineage>
</organism>
<evidence type="ECO:0000313" key="2">
    <source>
        <dbReference type="EMBL" id="SME89486.1"/>
    </source>
</evidence>
<feature type="region of interest" description="Disordered" evidence="1">
    <location>
        <begin position="1"/>
        <end position="20"/>
    </location>
</feature>
<gene>
    <name evidence="2" type="ORF">SAMN06295933_0310</name>
</gene>
<proteinExistence type="predicted"/>
<evidence type="ECO:0000256" key="1">
    <source>
        <dbReference type="SAM" id="MobiDB-lite"/>
    </source>
</evidence>
<sequence>MGEVNHKVNQQKAGAVHSEVPAVRDTSDFDVSQMSVESRAAWKAVCLTDNPTKEDFRHVFNSIMRSKVVDAILK</sequence>
<accession>A0A1X7C3S8</accession>
<protein>
    <submittedName>
        <fullName evidence="2">Uncharacterized protein</fullName>
    </submittedName>
</protein>
<dbReference type="AlphaFoldDB" id="A0A1X7C3S8"/>
<reference evidence="3" key="1">
    <citation type="submission" date="2017-04" db="EMBL/GenBank/DDBJ databases">
        <authorList>
            <person name="Varghese N."/>
            <person name="Submissions S."/>
        </authorList>
    </citation>
    <scope>NUCLEOTIDE SEQUENCE [LARGE SCALE GENOMIC DNA]</scope>
    <source>
        <strain evidence="3">K3S</strain>
    </source>
</reference>
<dbReference type="RefSeq" id="WP_085097300.1">
    <property type="nucleotide sequence ID" value="NZ_FWZU01000001.1"/>
</dbReference>
<dbReference type="STRING" id="1519643.SAMN06295933_0310"/>
<dbReference type="EMBL" id="FWZU01000001">
    <property type="protein sequence ID" value="SME89486.1"/>
    <property type="molecule type" value="Genomic_DNA"/>
</dbReference>
<keyword evidence="3" id="KW-1185">Reference proteome</keyword>